<evidence type="ECO:0000256" key="2">
    <source>
        <dbReference type="SAM" id="Phobius"/>
    </source>
</evidence>
<proteinExistence type="predicted"/>
<feature type="transmembrane region" description="Helical" evidence="2">
    <location>
        <begin position="37"/>
        <end position="59"/>
    </location>
</feature>
<keyword evidence="2" id="KW-0812">Transmembrane</keyword>
<reference evidence="3" key="2">
    <citation type="journal article" date="2015" name="Data Brief">
        <title>Shoot transcriptome of the giant reed, Arundo donax.</title>
        <authorList>
            <person name="Barrero R.A."/>
            <person name="Guerrero F.D."/>
            <person name="Moolhuijzen P."/>
            <person name="Goolsby J.A."/>
            <person name="Tidwell J."/>
            <person name="Bellgard S.E."/>
            <person name="Bellgard M.I."/>
        </authorList>
    </citation>
    <scope>NUCLEOTIDE SEQUENCE</scope>
    <source>
        <tissue evidence="3">Shoot tissue taken approximately 20 cm above the soil surface</tissue>
    </source>
</reference>
<keyword evidence="2" id="KW-1133">Transmembrane helix</keyword>
<evidence type="ECO:0000256" key="1">
    <source>
        <dbReference type="SAM" id="MobiDB-lite"/>
    </source>
</evidence>
<organism evidence="3">
    <name type="scientific">Arundo donax</name>
    <name type="common">Giant reed</name>
    <name type="synonym">Donax arundinaceus</name>
    <dbReference type="NCBI Taxonomy" id="35708"/>
    <lineage>
        <taxon>Eukaryota</taxon>
        <taxon>Viridiplantae</taxon>
        <taxon>Streptophyta</taxon>
        <taxon>Embryophyta</taxon>
        <taxon>Tracheophyta</taxon>
        <taxon>Spermatophyta</taxon>
        <taxon>Magnoliopsida</taxon>
        <taxon>Liliopsida</taxon>
        <taxon>Poales</taxon>
        <taxon>Poaceae</taxon>
        <taxon>PACMAD clade</taxon>
        <taxon>Arundinoideae</taxon>
        <taxon>Arundineae</taxon>
        <taxon>Arundo</taxon>
    </lineage>
</organism>
<reference evidence="3" key="1">
    <citation type="submission" date="2014-09" db="EMBL/GenBank/DDBJ databases">
        <authorList>
            <person name="Magalhaes I.L.F."/>
            <person name="Oliveira U."/>
            <person name="Santos F.R."/>
            <person name="Vidigal T.H.D.A."/>
            <person name="Brescovit A.D."/>
            <person name="Santos A.J."/>
        </authorList>
    </citation>
    <scope>NUCLEOTIDE SEQUENCE</scope>
    <source>
        <tissue evidence="3">Shoot tissue taken approximately 20 cm above the soil surface</tissue>
    </source>
</reference>
<dbReference type="AlphaFoldDB" id="A0A0A9DBG4"/>
<feature type="region of interest" description="Disordered" evidence="1">
    <location>
        <begin position="1"/>
        <end position="32"/>
    </location>
</feature>
<protein>
    <submittedName>
        <fullName evidence="3">Uncharacterized protein</fullName>
    </submittedName>
</protein>
<evidence type="ECO:0000313" key="3">
    <source>
        <dbReference type="EMBL" id="JAD81077.1"/>
    </source>
</evidence>
<keyword evidence="2" id="KW-0472">Membrane</keyword>
<feature type="compositionally biased region" description="Low complexity" evidence="1">
    <location>
        <begin position="12"/>
        <end position="21"/>
    </location>
</feature>
<accession>A0A0A9DBG4</accession>
<dbReference type="EMBL" id="GBRH01216818">
    <property type="protein sequence ID" value="JAD81077.1"/>
    <property type="molecule type" value="Transcribed_RNA"/>
</dbReference>
<name>A0A0A9DBG4_ARUDO</name>
<sequence>MVPGASRGACAGSSLKDSQSGQKDDSSRPQGSGGSSFNIVAALFALLVAVIVGFVLLSLPVGAPEAVLLSVLDGVPKMTCLVLKDIIFL</sequence>